<proteinExistence type="predicted"/>
<sequence length="35" mass="3896">MVSFSLTFWIVALVLALFMIGILTSSYNDDKTKGL</sequence>
<keyword evidence="1" id="KW-1133">Transmembrane helix</keyword>
<protein>
    <submittedName>
        <fullName evidence="2">Uncharacterized protein</fullName>
    </submittedName>
</protein>
<evidence type="ECO:0000256" key="1">
    <source>
        <dbReference type="SAM" id="Phobius"/>
    </source>
</evidence>
<keyword evidence="1" id="KW-0812">Transmembrane</keyword>
<reference evidence="2 3" key="1">
    <citation type="submission" date="2017-01" db="EMBL/GenBank/DDBJ databases">
        <authorList>
            <person name="Varghese N."/>
            <person name="Submissions S."/>
        </authorList>
    </citation>
    <scope>NUCLEOTIDE SEQUENCE [LARGE SCALE GENOMIC DNA]</scope>
    <source>
        <strain evidence="2 3">ATCC 23464</strain>
    </source>
</reference>
<evidence type="ECO:0000313" key="2">
    <source>
        <dbReference type="EMBL" id="SIQ69813.1"/>
    </source>
</evidence>
<name>A0ABY1JSV2_9BACL</name>
<feature type="transmembrane region" description="Helical" evidence="1">
    <location>
        <begin position="6"/>
        <end position="27"/>
    </location>
</feature>
<comment type="caution">
    <text evidence="2">The sequence shown here is derived from an EMBL/GenBank/DDBJ whole genome shotgun (WGS) entry which is preliminary data.</text>
</comment>
<keyword evidence="3" id="KW-1185">Reference proteome</keyword>
<gene>
    <name evidence="2" type="ORF">SAMN05421578_103430</name>
</gene>
<evidence type="ECO:0000313" key="3">
    <source>
        <dbReference type="Proteomes" id="UP000186666"/>
    </source>
</evidence>
<dbReference type="Proteomes" id="UP000186666">
    <property type="component" value="Unassembled WGS sequence"/>
</dbReference>
<organism evidence="2 3">
    <name type="scientific">Paenibacillus macquariensis</name>
    <dbReference type="NCBI Taxonomy" id="948756"/>
    <lineage>
        <taxon>Bacteria</taxon>
        <taxon>Bacillati</taxon>
        <taxon>Bacillota</taxon>
        <taxon>Bacilli</taxon>
        <taxon>Bacillales</taxon>
        <taxon>Paenibacillaceae</taxon>
        <taxon>Paenibacillus</taxon>
    </lineage>
</organism>
<dbReference type="EMBL" id="FTNK01000003">
    <property type="protein sequence ID" value="SIQ69813.1"/>
    <property type="molecule type" value="Genomic_DNA"/>
</dbReference>
<accession>A0ABY1JSV2</accession>
<keyword evidence="1" id="KW-0472">Membrane</keyword>